<evidence type="ECO:0000256" key="4">
    <source>
        <dbReference type="PROSITE-ProRule" id="PRU00175"/>
    </source>
</evidence>
<dbReference type="SMART" id="SM00184">
    <property type="entry name" value="RING"/>
    <property type="match status" value="1"/>
</dbReference>
<dbReference type="PANTHER" id="PTHR45931:SF3">
    <property type="entry name" value="RING ZINC FINGER-CONTAINING PROTEIN"/>
    <property type="match status" value="1"/>
</dbReference>
<reference evidence="7 8" key="1">
    <citation type="journal article" date="2020" name="Microbiol. Resour. Announc.">
        <title>Draft Genome Sequence of a Cladosporium Species Isolated from the Mesophotic Ascidian Didemnum maculosum.</title>
        <authorList>
            <person name="Gioti A."/>
            <person name="Siaperas R."/>
            <person name="Nikolaivits E."/>
            <person name="Le Goff G."/>
            <person name="Ouazzani J."/>
            <person name="Kotoulas G."/>
            <person name="Topakas E."/>
        </authorList>
    </citation>
    <scope>NUCLEOTIDE SEQUENCE [LARGE SCALE GENOMIC DNA]</scope>
    <source>
        <strain evidence="7 8">TM138-S3</strain>
    </source>
</reference>
<dbReference type="GO" id="GO:0005634">
    <property type="term" value="C:nucleus"/>
    <property type="evidence" value="ECO:0007669"/>
    <property type="project" value="TreeGrafter"/>
</dbReference>
<feature type="compositionally biased region" description="Gly residues" evidence="5">
    <location>
        <begin position="102"/>
        <end position="121"/>
    </location>
</feature>
<keyword evidence="8" id="KW-1185">Reference proteome</keyword>
<evidence type="ECO:0000313" key="8">
    <source>
        <dbReference type="Proteomes" id="UP000803884"/>
    </source>
</evidence>
<keyword evidence="1" id="KW-0479">Metal-binding</keyword>
<organism evidence="7 8">
    <name type="scientific">Cladosporium halotolerans</name>
    <dbReference type="NCBI Taxonomy" id="1052096"/>
    <lineage>
        <taxon>Eukaryota</taxon>
        <taxon>Fungi</taxon>
        <taxon>Dikarya</taxon>
        <taxon>Ascomycota</taxon>
        <taxon>Pezizomycotina</taxon>
        <taxon>Dothideomycetes</taxon>
        <taxon>Dothideomycetidae</taxon>
        <taxon>Cladosporiales</taxon>
        <taxon>Cladosporiaceae</taxon>
        <taxon>Cladosporium</taxon>
    </lineage>
</organism>
<name>A0AB34KPS0_9PEZI</name>
<dbReference type="GO" id="GO:0008270">
    <property type="term" value="F:zinc ion binding"/>
    <property type="evidence" value="ECO:0007669"/>
    <property type="project" value="UniProtKB-KW"/>
</dbReference>
<dbReference type="AlphaFoldDB" id="A0AB34KPS0"/>
<evidence type="ECO:0000256" key="2">
    <source>
        <dbReference type="ARBA" id="ARBA00022771"/>
    </source>
</evidence>
<proteinExistence type="predicted"/>
<evidence type="ECO:0000259" key="6">
    <source>
        <dbReference type="PROSITE" id="PS50089"/>
    </source>
</evidence>
<evidence type="ECO:0000256" key="5">
    <source>
        <dbReference type="SAM" id="MobiDB-lite"/>
    </source>
</evidence>
<dbReference type="Pfam" id="PF13639">
    <property type="entry name" value="zf-RING_2"/>
    <property type="match status" value="1"/>
</dbReference>
<dbReference type="InterPro" id="IPR051834">
    <property type="entry name" value="RING_finger_E3_ligase"/>
</dbReference>
<keyword evidence="3" id="KW-0862">Zinc</keyword>
<accession>A0AB34KPS0</accession>
<dbReference type="Proteomes" id="UP000803884">
    <property type="component" value="Unassembled WGS sequence"/>
</dbReference>
<feature type="region of interest" description="Disordered" evidence="5">
    <location>
        <begin position="97"/>
        <end position="124"/>
    </location>
</feature>
<dbReference type="PROSITE" id="PS50089">
    <property type="entry name" value="ZF_RING_2"/>
    <property type="match status" value="1"/>
</dbReference>
<sequence length="137" mass="13713">MEQHSSGNAPGPASAAAIKSLPSRPLPASEAGDCSICMEAVPAGENVTVLPCEHWFHAECIRAWLAEHDTCPHCRMGIMPREGEGVRGVGEEARNGVREGRGVAGGDPGATGGSGSGGSAGVFGRMRDAFGGGGGSA</sequence>
<dbReference type="Gene3D" id="3.30.40.10">
    <property type="entry name" value="Zinc/RING finger domain, C3HC4 (zinc finger)"/>
    <property type="match status" value="1"/>
</dbReference>
<dbReference type="PANTHER" id="PTHR45931">
    <property type="entry name" value="SI:CH211-59O9.10"/>
    <property type="match status" value="1"/>
</dbReference>
<dbReference type="CDD" id="cd16454">
    <property type="entry name" value="RING-H2_PA-TM-RING"/>
    <property type="match status" value="1"/>
</dbReference>
<dbReference type="SUPFAM" id="SSF57850">
    <property type="entry name" value="RING/U-box"/>
    <property type="match status" value="1"/>
</dbReference>
<comment type="caution">
    <text evidence="7">The sequence shown here is derived from an EMBL/GenBank/DDBJ whole genome shotgun (WGS) entry which is preliminary data.</text>
</comment>
<dbReference type="RefSeq" id="XP_069228848.1">
    <property type="nucleotide sequence ID" value="XM_069373643.1"/>
</dbReference>
<evidence type="ECO:0000313" key="7">
    <source>
        <dbReference type="EMBL" id="KAL1585742.1"/>
    </source>
</evidence>
<gene>
    <name evidence="7" type="ORF">WHR41_05038</name>
</gene>
<dbReference type="GO" id="GO:0006511">
    <property type="term" value="P:ubiquitin-dependent protein catabolic process"/>
    <property type="evidence" value="ECO:0007669"/>
    <property type="project" value="TreeGrafter"/>
</dbReference>
<dbReference type="InterPro" id="IPR013083">
    <property type="entry name" value="Znf_RING/FYVE/PHD"/>
</dbReference>
<dbReference type="GeneID" id="96006481"/>
<keyword evidence="2 4" id="KW-0863">Zinc-finger</keyword>
<evidence type="ECO:0000256" key="3">
    <source>
        <dbReference type="ARBA" id="ARBA00022833"/>
    </source>
</evidence>
<protein>
    <recommendedName>
        <fullName evidence="6">RING-type domain-containing protein</fullName>
    </recommendedName>
</protein>
<evidence type="ECO:0000256" key="1">
    <source>
        <dbReference type="ARBA" id="ARBA00022723"/>
    </source>
</evidence>
<feature type="domain" description="RING-type" evidence="6">
    <location>
        <begin position="34"/>
        <end position="75"/>
    </location>
</feature>
<dbReference type="InterPro" id="IPR001841">
    <property type="entry name" value="Znf_RING"/>
</dbReference>
<dbReference type="GO" id="GO:0061630">
    <property type="term" value="F:ubiquitin protein ligase activity"/>
    <property type="evidence" value="ECO:0007669"/>
    <property type="project" value="TreeGrafter"/>
</dbReference>
<dbReference type="EMBL" id="JAAQHG020000017">
    <property type="protein sequence ID" value="KAL1585742.1"/>
    <property type="molecule type" value="Genomic_DNA"/>
</dbReference>